<keyword evidence="2" id="KW-1185">Reference proteome</keyword>
<dbReference type="InParanoid" id="A0A3Q7IXB3"/>
<organism evidence="1">
    <name type="scientific">Solanum lycopersicum</name>
    <name type="common">Tomato</name>
    <name type="synonym">Lycopersicon esculentum</name>
    <dbReference type="NCBI Taxonomy" id="4081"/>
    <lineage>
        <taxon>Eukaryota</taxon>
        <taxon>Viridiplantae</taxon>
        <taxon>Streptophyta</taxon>
        <taxon>Embryophyta</taxon>
        <taxon>Tracheophyta</taxon>
        <taxon>Spermatophyta</taxon>
        <taxon>Magnoliopsida</taxon>
        <taxon>eudicotyledons</taxon>
        <taxon>Gunneridae</taxon>
        <taxon>Pentapetalae</taxon>
        <taxon>asterids</taxon>
        <taxon>lamiids</taxon>
        <taxon>Solanales</taxon>
        <taxon>Solanaceae</taxon>
        <taxon>Solanoideae</taxon>
        <taxon>Solaneae</taxon>
        <taxon>Solanum</taxon>
        <taxon>Solanum subgen. Lycopersicon</taxon>
    </lineage>
</organism>
<reference evidence="1" key="1">
    <citation type="journal article" date="2012" name="Nature">
        <title>The tomato genome sequence provides insights into fleshy fruit evolution.</title>
        <authorList>
            <consortium name="Tomato Genome Consortium"/>
        </authorList>
    </citation>
    <scope>NUCLEOTIDE SEQUENCE [LARGE SCALE GENOMIC DNA]</scope>
    <source>
        <strain evidence="1">cv. Heinz 1706</strain>
    </source>
</reference>
<evidence type="ECO:0000313" key="1">
    <source>
        <dbReference type="EnsemblPlants" id="Solyc11g061965.1.1"/>
    </source>
</evidence>
<dbReference type="EnsemblPlants" id="Solyc11g061965.1.1">
    <property type="protein sequence ID" value="Solyc11g061965.1.1"/>
    <property type="gene ID" value="Solyc11g061965.1"/>
</dbReference>
<dbReference type="Gramene" id="Solyc11g061965.1.1">
    <property type="protein sequence ID" value="Solyc11g061965.1.1"/>
    <property type="gene ID" value="Solyc11g061965.1"/>
</dbReference>
<accession>A0A3Q7IXB3</accession>
<protein>
    <submittedName>
        <fullName evidence="1">Uncharacterized protein</fullName>
    </submittedName>
</protein>
<name>A0A3Q7IXB3_SOLLC</name>
<sequence>MNLKERLQRISVKKIGSTNSISSTRSTLTDNTIEGTKCFYKKSGIPKPHIEVTSHANKVRANVIDHLSTNEKRDDHKRASSDTSIMIAGVLKPYGEQVVSSRETAIWLTKGLINLQNPSEEA</sequence>
<dbReference type="Proteomes" id="UP000004994">
    <property type="component" value="Chromosome 11"/>
</dbReference>
<dbReference type="AlphaFoldDB" id="A0A3Q7IXB3"/>
<evidence type="ECO:0000313" key="2">
    <source>
        <dbReference type="Proteomes" id="UP000004994"/>
    </source>
</evidence>
<reference evidence="1" key="2">
    <citation type="submission" date="2019-01" db="UniProtKB">
        <authorList>
            <consortium name="EnsemblPlants"/>
        </authorList>
    </citation>
    <scope>IDENTIFICATION</scope>
    <source>
        <strain evidence="1">cv. Heinz 1706</strain>
    </source>
</reference>
<proteinExistence type="predicted"/>